<accession>A0ABV4XAE4</accession>
<dbReference type="PANTHER" id="PTHR42891:SF1">
    <property type="entry name" value="D-GLYCERO-BETA-D-MANNO-HEPTOSE-1,7-BISPHOSPHATE 7-PHOSPHATASE"/>
    <property type="match status" value="1"/>
</dbReference>
<sequence>MSNKAVFLDKDGTLIPNVPYNVNPDLIELSSGAVEGLRSLQAAGYKLIVISNQSGVALGYFDEIMLFPVQLKLTQLLAEIGVKITAFYYCPHHPEGKIPEYKISCSCRKPEPGLILRAARENHIDLANSWFIGDILNDVEAGHRAGCKSILINNGNETEWIFTSRRMPDYVATDINDAAKKIISKSVVFPKPKMTSYASH</sequence>
<comment type="similarity">
    <text evidence="7">Belongs to the gmhB family.</text>
</comment>
<dbReference type="PANTHER" id="PTHR42891">
    <property type="entry name" value="D-GLYCERO-BETA-D-MANNO-HEPTOSE-1,7-BISPHOSPHATE 7-PHOSPHATASE"/>
    <property type="match status" value="1"/>
</dbReference>
<evidence type="ECO:0000256" key="5">
    <source>
        <dbReference type="ARBA" id="ARBA00023277"/>
    </source>
</evidence>
<dbReference type="InterPro" id="IPR006543">
    <property type="entry name" value="Histidinol-phos"/>
</dbReference>
<evidence type="ECO:0000256" key="3">
    <source>
        <dbReference type="ARBA" id="ARBA00022723"/>
    </source>
</evidence>
<proteinExistence type="inferred from homology"/>
<keyword evidence="4 7" id="KW-0378">Hydrolase</keyword>
<evidence type="ECO:0000313" key="8">
    <source>
        <dbReference type="EMBL" id="MFB2879372.1"/>
    </source>
</evidence>
<dbReference type="NCBIfam" id="TIGR01656">
    <property type="entry name" value="Histidinol-ppas"/>
    <property type="match status" value="1"/>
</dbReference>
<keyword evidence="9" id="KW-1185">Reference proteome</keyword>
<keyword evidence="3" id="KW-0479">Metal-binding</keyword>
<dbReference type="RefSeq" id="WP_413272416.1">
    <property type="nucleotide sequence ID" value="NZ_JBHFNQ010000164.1"/>
</dbReference>
<dbReference type="InterPro" id="IPR023214">
    <property type="entry name" value="HAD_sf"/>
</dbReference>
<dbReference type="InterPro" id="IPR036412">
    <property type="entry name" value="HAD-like_sf"/>
</dbReference>
<evidence type="ECO:0000256" key="6">
    <source>
        <dbReference type="ARBA" id="ARBA00031828"/>
    </source>
</evidence>
<evidence type="ECO:0000256" key="1">
    <source>
        <dbReference type="ARBA" id="ARBA00004496"/>
    </source>
</evidence>
<protein>
    <recommendedName>
        <fullName evidence="6 7">D,D-heptose 1,7-bisphosphate phosphatase</fullName>
        <ecNumber evidence="7">3.1.3.-</ecNumber>
    </recommendedName>
</protein>
<keyword evidence="5 7" id="KW-0119">Carbohydrate metabolism</keyword>
<dbReference type="CDD" id="cd07503">
    <property type="entry name" value="HAD_HisB-N"/>
    <property type="match status" value="1"/>
</dbReference>
<gene>
    <name evidence="8" type="ORF">ACE1CC_21165</name>
</gene>
<comment type="subcellular location">
    <subcellularLocation>
        <location evidence="1 7">Cytoplasm</location>
    </subcellularLocation>
</comment>
<evidence type="ECO:0000256" key="2">
    <source>
        <dbReference type="ARBA" id="ARBA00022490"/>
    </source>
</evidence>
<keyword evidence="2 7" id="KW-0963">Cytoplasm</keyword>
<organism evidence="8 9">
    <name type="scientific">Floridaenema aerugineum BLCC-F46</name>
    <dbReference type="NCBI Taxonomy" id="3153654"/>
    <lineage>
        <taxon>Bacteria</taxon>
        <taxon>Bacillati</taxon>
        <taxon>Cyanobacteriota</taxon>
        <taxon>Cyanophyceae</taxon>
        <taxon>Oscillatoriophycideae</taxon>
        <taxon>Aerosakkonematales</taxon>
        <taxon>Aerosakkonemataceae</taxon>
        <taxon>Floridanema</taxon>
        <taxon>Floridanema aerugineum</taxon>
    </lineage>
</organism>
<dbReference type="InterPro" id="IPR006549">
    <property type="entry name" value="HAD-SF_hydro_IIIA"/>
</dbReference>
<dbReference type="PIRSF" id="PIRSF004682">
    <property type="entry name" value="GmhB"/>
    <property type="match status" value="1"/>
</dbReference>
<comment type="caution">
    <text evidence="8">The sequence shown here is derived from an EMBL/GenBank/DDBJ whole genome shotgun (WGS) entry which is preliminary data.</text>
</comment>
<dbReference type="EMBL" id="JBHFNQ010000164">
    <property type="protein sequence ID" value="MFB2879372.1"/>
    <property type="molecule type" value="Genomic_DNA"/>
</dbReference>
<dbReference type="EC" id="3.1.3.-" evidence="7"/>
<dbReference type="SUPFAM" id="SSF56784">
    <property type="entry name" value="HAD-like"/>
    <property type="match status" value="1"/>
</dbReference>
<dbReference type="InterPro" id="IPR004446">
    <property type="entry name" value="Heptose_bisP_phosphatase"/>
</dbReference>
<name>A0ABV4XAE4_9CYAN</name>
<reference evidence="8 9" key="1">
    <citation type="submission" date="2024-09" db="EMBL/GenBank/DDBJ databases">
        <title>Floridaenema gen nov. (Aerosakkonemataceae, Aerosakkonematales ord. nov., Cyanobacteria) from benthic tropical and subtropical fresh waters, with the description of four new species.</title>
        <authorList>
            <person name="Moretto J.A."/>
            <person name="Berthold D.E."/>
            <person name="Lefler F.W."/>
            <person name="Huang I.-S."/>
            <person name="Laughinghouse H. IV."/>
        </authorList>
    </citation>
    <scope>NUCLEOTIDE SEQUENCE [LARGE SCALE GENOMIC DNA]</scope>
    <source>
        <strain evidence="8 9">BLCC-F46</strain>
    </source>
</reference>
<evidence type="ECO:0000256" key="4">
    <source>
        <dbReference type="ARBA" id="ARBA00022801"/>
    </source>
</evidence>
<dbReference type="Proteomes" id="UP001576774">
    <property type="component" value="Unassembled WGS sequence"/>
</dbReference>
<dbReference type="Pfam" id="PF13242">
    <property type="entry name" value="Hydrolase_like"/>
    <property type="match status" value="1"/>
</dbReference>
<evidence type="ECO:0000313" key="9">
    <source>
        <dbReference type="Proteomes" id="UP001576774"/>
    </source>
</evidence>
<dbReference type="NCBIfam" id="TIGR01662">
    <property type="entry name" value="HAD-SF-IIIA"/>
    <property type="match status" value="1"/>
</dbReference>
<dbReference type="Gene3D" id="3.40.50.1000">
    <property type="entry name" value="HAD superfamily/HAD-like"/>
    <property type="match status" value="1"/>
</dbReference>
<evidence type="ECO:0000256" key="7">
    <source>
        <dbReference type="PIRNR" id="PIRNR004682"/>
    </source>
</evidence>